<evidence type="ECO:0000313" key="5">
    <source>
        <dbReference type="EMBL" id="GJM89954.1"/>
    </source>
</evidence>
<sequence length="191" mass="21141">MPIAHLLLRCRRFYAKLILEAGVPDGMQRGSRPWGNYERDVDQQAPIPPSNMLSDPKVNYTLCVASFSANPESSQADLHGLAVISANLLRSDVTSMESKMNELSEKATTGSPRKSCLEACIGVFKNSLYDLEKSIEAIRDKRYNDAKTAMSATIDAPVTCEDEFKEQGLEPPMKEQLYQQAIISLAIISLL</sequence>
<evidence type="ECO:0000259" key="4">
    <source>
        <dbReference type="SMART" id="SM00856"/>
    </source>
</evidence>
<evidence type="ECO:0000256" key="3">
    <source>
        <dbReference type="ARBA" id="ARBA00038471"/>
    </source>
</evidence>
<proteinExistence type="inferred from homology"/>
<feature type="domain" description="Pectinesterase inhibitor" evidence="4">
    <location>
        <begin position="48"/>
        <end position="187"/>
    </location>
</feature>
<dbReference type="Gene3D" id="1.20.140.40">
    <property type="entry name" value="Invertase/pectin methylesterase inhibitor family protein"/>
    <property type="match status" value="1"/>
</dbReference>
<protein>
    <recommendedName>
        <fullName evidence="4">Pectinesterase inhibitor domain-containing protein</fullName>
    </recommendedName>
</protein>
<dbReference type="EMBL" id="BQKI01000003">
    <property type="protein sequence ID" value="GJM89954.1"/>
    <property type="molecule type" value="Genomic_DNA"/>
</dbReference>
<dbReference type="Proteomes" id="UP001054889">
    <property type="component" value="Unassembled WGS sequence"/>
</dbReference>
<name>A0AAV5BU64_ELECO</name>
<reference evidence="5" key="1">
    <citation type="journal article" date="2018" name="DNA Res.">
        <title>Multiple hybrid de novo genome assembly of finger millet, an orphan allotetraploid crop.</title>
        <authorList>
            <person name="Hatakeyama M."/>
            <person name="Aluri S."/>
            <person name="Balachadran M.T."/>
            <person name="Sivarajan S.R."/>
            <person name="Patrignani A."/>
            <person name="Gruter S."/>
            <person name="Poveda L."/>
            <person name="Shimizu-Inatsugi R."/>
            <person name="Baeten J."/>
            <person name="Francoijs K.J."/>
            <person name="Nataraja K.N."/>
            <person name="Reddy Y.A.N."/>
            <person name="Phadnis S."/>
            <person name="Ravikumar R.L."/>
            <person name="Schlapbach R."/>
            <person name="Sreeman S.M."/>
            <person name="Shimizu K.K."/>
        </authorList>
    </citation>
    <scope>NUCLEOTIDE SEQUENCE</scope>
</reference>
<dbReference type="PANTHER" id="PTHR35357">
    <property type="entry name" value="OS02G0537100 PROTEIN"/>
    <property type="match status" value="1"/>
</dbReference>
<gene>
    <name evidence="5" type="primary">ga06185</name>
    <name evidence="5" type="ORF">PR202_ga06185</name>
</gene>
<reference evidence="5" key="2">
    <citation type="submission" date="2021-12" db="EMBL/GenBank/DDBJ databases">
        <title>Resequencing data analysis of finger millet.</title>
        <authorList>
            <person name="Hatakeyama M."/>
            <person name="Aluri S."/>
            <person name="Balachadran M.T."/>
            <person name="Sivarajan S.R."/>
            <person name="Poveda L."/>
            <person name="Shimizu-Inatsugi R."/>
            <person name="Schlapbach R."/>
            <person name="Sreeman S.M."/>
            <person name="Shimizu K.K."/>
        </authorList>
    </citation>
    <scope>NUCLEOTIDE SEQUENCE</scope>
</reference>
<dbReference type="Pfam" id="PF04043">
    <property type="entry name" value="PMEI"/>
    <property type="match status" value="1"/>
</dbReference>
<dbReference type="GO" id="GO:0004857">
    <property type="term" value="F:enzyme inhibitor activity"/>
    <property type="evidence" value="ECO:0007669"/>
    <property type="project" value="InterPro"/>
</dbReference>
<evidence type="ECO:0000256" key="2">
    <source>
        <dbReference type="ARBA" id="ARBA00023157"/>
    </source>
</evidence>
<accession>A0AAV5BU64</accession>
<dbReference type="PANTHER" id="PTHR35357:SF23">
    <property type="entry name" value="PECTINESTERASE INHIBITOR DOMAIN-CONTAINING PROTEIN"/>
    <property type="match status" value="1"/>
</dbReference>
<dbReference type="SMART" id="SM00856">
    <property type="entry name" value="PMEI"/>
    <property type="match status" value="1"/>
</dbReference>
<dbReference type="InterPro" id="IPR035513">
    <property type="entry name" value="Invertase/methylesterase_inhib"/>
</dbReference>
<dbReference type="GO" id="GO:0005576">
    <property type="term" value="C:extracellular region"/>
    <property type="evidence" value="ECO:0007669"/>
    <property type="project" value="UniProtKB-ARBA"/>
</dbReference>
<comment type="caution">
    <text evidence="5">The sequence shown here is derived from an EMBL/GenBank/DDBJ whole genome shotgun (WGS) entry which is preliminary data.</text>
</comment>
<dbReference type="NCBIfam" id="TIGR01614">
    <property type="entry name" value="PME_inhib"/>
    <property type="match status" value="1"/>
</dbReference>
<keyword evidence="1" id="KW-0732">Signal</keyword>
<evidence type="ECO:0000313" key="6">
    <source>
        <dbReference type="Proteomes" id="UP001054889"/>
    </source>
</evidence>
<evidence type="ECO:0000256" key="1">
    <source>
        <dbReference type="ARBA" id="ARBA00022729"/>
    </source>
</evidence>
<dbReference type="AlphaFoldDB" id="A0AAV5BU64"/>
<dbReference type="FunFam" id="1.20.140.40:FF:000002">
    <property type="entry name" value="Putative invertase inhibitor"/>
    <property type="match status" value="1"/>
</dbReference>
<dbReference type="InterPro" id="IPR006501">
    <property type="entry name" value="Pectinesterase_inhib_dom"/>
</dbReference>
<dbReference type="InterPro" id="IPR034088">
    <property type="entry name" value="Pla_a_1-like"/>
</dbReference>
<organism evidence="5 6">
    <name type="scientific">Eleusine coracana subsp. coracana</name>
    <dbReference type="NCBI Taxonomy" id="191504"/>
    <lineage>
        <taxon>Eukaryota</taxon>
        <taxon>Viridiplantae</taxon>
        <taxon>Streptophyta</taxon>
        <taxon>Embryophyta</taxon>
        <taxon>Tracheophyta</taxon>
        <taxon>Spermatophyta</taxon>
        <taxon>Magnoliopsida</taxon>
        <taxon>Liliopsida</taxon>
        <taxon>Poales</taxon>
        <taxon>Poaceae</taxon>
        <taxon>PACMAD clade</taxon>
        <taxon>Chloridoideae</taxon>
        <taxon>Cynodonteae</taxon>
        <taxon>Eleusininae</taxon>
        <taxon>Eleusine</taxon>
    </lineage>
</organism>
<dbReference type="SUPFAM" id="SSF101148">
    <property type="entry name" value="Plant invertase/pectin methylesterase inhibitor"/>
    <property type="match status" value="1"/>
</dbReference>
<comment type="similarity">
    <text evidence="3">Belongs to the PMEI family.</text>
</comment>
<keyword evidence="6" id="KW-1185">Reference proteome</keyword>
<keyword evidence="2" id="KW-1015">Disulfide bond</keyword>
<dbReference type="CDD" id="cd15795">
    <property type="entry name" value="PMEI-Pla_a_1_like"/>
    <property type="match status" value="1"/>
</dbReference>